<dbReference type="InterPro" id="IPR019587">
    <property type="entry name" value="Polyketide_cyclase/dehydratase"/>
</dbReference>
<reference evidence="1 2" key="1">
    <citation type="submission" date="2016-10" db="EMBL/GenBank/DDBJ databases">
        <authorList>
            <person name="de Groot N.N."/>
        </authorList>
    </citation>
    <scope>NUCLEOTIDE SEQUENCE [LARGE SCALE GENOMIC DNA]</scope>
    <source>
        <strain evidence="1 2">DSM 44215</strain>
    </source>
</reference>
<name>A0A1H2HA21_9ACTN</name>
<dbReference type="SUPFAM" id="SSF55961">
    <property type="entry name" value="Bet v1-like"/>
    <property type="match status" value="1"/>
</dbReference>
<accession>A0A1H2HA21</accession>
<dbReference type="OrthoDB" id="4618973at2"/>
<dbReference type="Proteomes" id="UP000183180">
    <property type="component" value="Unassembled WGS sequence"/>
</dbReference>
<dbReference type="EMBL" id="FNLM01000034">
    <property type="protein sequence ID" value="SDU28685.1"/>
    <property type="molecule type" value="Genomic_DNA"/>
</dbReference>
<dbReference type="InterPro" id="IPR023393">
    <property type="entry name" value="START-like_dom_sf"/>
</dbReference>
<dbReference type="STRING" id="158898.SAMN04488548_134351"/>
<evidence type="ECO:0000313" key="2">
    <source>
        <dbReference type="Proteomes" id="UP000183180"/>
    </source>
</evidence>
<dbReference type="AlphaFoldDB" id="A0A1H2HA21"/>
<dbReference type="Pfam" id="PF10604">
    <property type="entry name" value="Polyketide_cyc2"/>
    <property type="match status" value="1"/>
</dbReference>
<evidence type="ECO:0000313" key="1">
    <source>
        <dbReference type="EMBL" id="SDU28685.1"/>
    </source>
</evidence>
<organism evidence="1 2">
    <name type="scientific">Gordonia westfalica</name>
    <dbReference type="NCBI Taxonomy" id="158898"/>
    <lineage>
        <taxon>Bacteria</taxon>
        <taxon>Bacillati</taxon>
        <taxon>Actinomycetota</taxon>
        <taxon>Actinomycetes</taxon>
        <taxon>Mycobacteriales</taxon>
        <taxon>Gordoniaceae</taxon>
        <taxon>Gordonia</taxon>
    </lineage>
</organism>
<dbReference type="RefSeq" id="WP_074848862.1">
    <property type="nucleotide sequence ID" value="NZ_FNLM01000034.1"/>
</dbReference>
<protein>
    <submittedName>
        <fullName evidence="1">Polyketide cyclase / dehydrase and lipid transport</fullName>
    </submittedName>
</protein>
<proteinExistence type="predicted"/>
<gene>
    <name evidence="1" type="ORF">SAMN04488548_134351</name>
</gene>
<sequence length="160" mass="17974">MRQDLTSDSVSRHIDASPQELYDIVSDVTRTPELSSEIADVKWLDGATGPAVGVRFRARNSAGRGPDWFNKPVVTVADRGRAFAFERTEWIGGTLRWSYRFEPDATGTTVTESYEVTEPLNAFGWFLIGTLYGLKDRKTDLRQGMTETLERLAVMVRQPA</sequence>
<dbReference type="Gene3D" id="3.30.530.20">
    <property type="match status" value="1"/>
</dbReference>
<dbReference type="CDD" id="cd07812">
    <property type="entry name" value="SRPBCC"/>
    <property type="match status" value="1"/>
</dbReference>